<dbReference type="EMBL" id="AMZH03001302">
    <property type="protein sequence ID" value="RRT79829.1"/>
    <property type="molecule type" value="Genomic_DNA"/>
</dbReference>
<name>A0A427AU83_ENSVE</name>
<dbReference type="AlphaFoldDB" id="A0A427AU83"/>
<evidence type="ECO:0000313" key="3">
    <source>
        <dbReference type="Proteomes" id="UP000287651"/>
    </source>
</evidence>
<feature type="region of interest" description="Disordered" evidence="1">
    <location>
        <begin position="117"/>
        <end position="142"/>
    </location>
</feature>
<feature type="region of interest" description="Disordered" evidence="1">
    <location>
        <begin position="1"/>
        <end position="24"/>
    </location>
</feature>
<reference evidence="2 3" key="1">
    <citation type="journal article" date="2014" name="Agronomy (Basel)">
        <title>A Draft Genome Sequence for Ensete ventricosum, the Drought-Tolerant Tree Against Hunger.</title>
        <authorList>
            <person name="Harrison J."/>
            <person name="Moore K.A."/>
            <person name="Paszkiewicz K."/>
            <person name="Jones T."/>
            <person name="Grant M."/>
            <person name="Ambacheew D."/>
            <person name="Muzemil S."/>
            <person name="Studholme D.J."/>
        </authorList>
    </citation>
    <scope>NUCLEOTIDE SEQUENCE [LARGE SCALE GENOMIC DNA]</scope>
</reference>
<sequence length="142" mass="15591">MTMSHGLLSSTSLHLSGTRRGDRHPLLAPLSTACPIRTPSPLTRQTHYGTAAIDEPIDRQDPEGVHQVKGGAQRKFYGLRSSHCFWSLVERPPMAIPKMLQIANQYVVAEVLVAGKREDKKRPRAESSRGSPATLKKKNGVA</sequence>
<accession>A0A427AU83</accession>
<feature type="compositionally biased region" description="Low complexity" evidence="1">
    <location>
        <begin position="1"/>
        <end position="18"/>
    </location>
</feature>
<organism evidence="2 3">
    <name type="scientific">Ensete ventricosum</name>
    <name type="common">Abyssinian banana</name>
    <name type="synonym">Musa ensete</name>
    <dbReference type="NCBI Taxonomy" id="4639"/>
    <lineage>
        <taxon>Eukaryota</taxon>
        <taxon>Viridiplantae</taxon>
        <taxon>Streptophyta</taxon>
        <taxon>Embryophyta</taxon>
        <taxon>Tracheophyta</taxon>
        <taxon>Spermatophyta</taxon>
        <taxon>Magnoliopsida</taxon>
        <taxon>Liliopsida</taxon>
        <taxon>Zingiberales</taxon>
        <taxon>Musaceae</taxon>
        <taxon>Ensete</taxon>
    </lineage>
</organism>
<feature type="compositionally biased region" description="Basic and acidic residues" evidence="1">
    <location>
        <begin position="117"/>
        <end position="127"/>
    </location>
</feature>
<proteinExistence type="predicted"/>
<dbReference type="Proteomes" id="UP000287651">
    <property type="component" value="Unassembled WGS sequence"/>
</dbReference>
<comment type="caution">
    <text evidence="2">The sequence shown here is derived from an EMBL/GenBank/DDBJ whole genome shotgun (WGS) entry which is preliminary data.</text>
</comment>
<evidence type="ECO:0000256" key="1">
    <source>
        <dbReference type="SAM" id="MobiDB-lite"/>
    </source>
</evidence>
<gene>
    <name evidence="2" type="ORF">B296_00002524</name>
</gene>
<protein>
    <submittedName>
        <fullName evidence="2">Uncharacterized protein</fullName>
    </submittedName>
</protein>
<evidence type="ECO:0000313" key="2">
    <source>
        <dbReference type="EMBL" id="RRT79829.1"/>
    </source>
</evidence>